<dbReference type="Gene3D" id="3.40.630.30">
    <property type="match status" value="1"/>
</dbReference>
<dbReference type="EMBL" id="FNVG01000019">
    <property type="protein sequence ID" value="SEG55309.1"/>
    <property type="molecule type" value="Genomic_DNA"/>
</dbReference>
<feature type="domain" description="N-acetyltransferase" evidence="1">
    <location>
        <begin position="1"/>
        <end position="159"/>
    </location>
</feature>
<keyword evidence="3" id="KW-1185">Reference proteome</keyword>
<accession>A0A1H6B386</accession>
<protein>
    <submittedName>
        <fullName evidence="2">Acetyltransferase (GNAT) domain-containing protein</fullName>
    </submittedName>
</protein>
<gene>
    <name evidence="2" type="ORF">SAMN04488244_11929</name>
</gene>
<organism evidence="2 3">
    <name type="scientific">Vibrio hangzhouensis</name>
    <dbReference type="NCBI Taxonomy" id="462991"/>
    <lineage>
        <taxon>Bacteria</taxon>
        <taxon>Pseudomonadati</taxon>
        <taxon>Pseudomonadota</taxon>
        <taxon>Gammaproteobacteria</taxon>
        <taxon>Vibrionales</taxon>
        <taxon>Vibrionaceae</taxon>
        <taxon>Vibrio</taxon>
    </lineage>
</organism>
<dbReference type="InterPro" id="IPR000182">
    <property type="entry name" value="GNAT_dom"/>
</dbReference>
<dbReference type="RefSeq" id="WP_103881548.1">
    <property type="nucleotide sequence ID" value="NZ_FNVG01000019.1"/>
</dbReference>
<evidence type="ECO:0000259" key="1">
    <source>
        <dbReference type="PROSITE" id="PS51186"/>
    </source>
</evidence>
<dbReference type="PANTHER" id="PTHR43792:SF1">
    <property type="entry name" value="N-ACETYLTRANSFERASE DOMAIN-CONTAINING PROTEIN"/>
    <property type="match status" value="1"/>
</dbReference>
<evidence type="ECO:0000313" key="2">
    <source>
        <dbReference type="EMBL" id="SEG55309.1"/>
    </source>
</evidence>
<dbReference type="Pfam" id="PF13302">
    <property type="entry name" value="Acetyltransf_3"/>
    <property type="match status" value="1"/>
</dbReference>
<name>A0A1H6B386_9VIBR</name>
<dbReference type="GO" id="GO:0016747">
    <property type="term" value="F:acyltransferase activity, transferring groups other than amino-acyl groups"/>
    <property type="evidence" value="ECO:0007669"/>
    <property type="project" value="InterPro"/>
</dbReference>
<proteinExistence type="predicted"/>
<evidence type="ECO:0000313" key="3">
    <source>
        <dbReference type="Proteomes" id="UP000236721"/>
    </source>
</evidence>
<dbReference type="OrthoDB" id="9801656at2"/>
<keyword evidence="2" id="KW-0808">Transferase</keyword>
<dbReference type="InterPro" id="IPR016181">
    <property type="entry name" value="Acyl_CoA_acyltransferase"/>
</dbReference>
<sequence length="192" mass="21607">MTIATLRTILIPYTDHLESDFLMLNVCAKNRKHMNGPHSLAKARTIFRSILNNPNIYAMAVLDIRTRDYLGHVFIEHLDDGTAELGYIFDKQYWNKGIGTEVLRAFIPDAVFTLGLKTLTANVDIDHEPSIRLLKKLGFAQCGHDKDEHGPYLIFQSTYGVEADESSAHKTLSSAVSLDSSHRLALKTQIHK</sequence>
<dbReference type="PROSITE" id="PS51186">
    <property type="entry name" value="GNAT"/>
    <property type="match status" value="1"/>
</dbReference>
<reference evidence="3" key="1">
    <citation type="submission" date="2016-10" db="EMBL/GenBank/DDBJ databases">
        <authorList>
            <person name="Varghese N."/>
            <person name="Submissions S."/>
        </authorList>
    </citation>
    <scope>NUCLEOTIDE SEQUENCE [LARGE SCALE GENOMIC DNA]</scope>
    <source>
        <strain evidence="3">CGMCC 1.7062</strain>
    </source>
</reference>
<dbReference type="AlphaFoldDB" id="A0A1H6B386"/>
<dbReference type="InterPro" id="IPR051531">
    <property type="entry name" value="N-acetyltransferase"/>
</dbReference>
<dbReference type="PANTHER" id="PTHR43792">
    <property type="entry name" value="GNAT FAMILY, PUTATIVE (AFU_ORTHOLOGUE AFUA_3G00765)-RELATED-RELATED"/>
    <property type="match status" value="1"/>
</dbReference>
<dbReference type="SUPFAM" id="SSF55729">
    <property type="entry name" value="Acyl-CoA N-acyltransferases (Nat)"/>
    <property type="match status" value="1"/>
</dbReference>
<dbReference type="Proteomes" id="UP000236721">
    <property type="component" value="Unassembled WGS sequence"/>
</dbReference>